<dbReference type="Pfam" id="PF00380">
    <property type="entry name" value="Ribosomal_S9"/>
    <property type="match status" value="1"/>
</dbReference>
<name>A0A2T4VXF5_9HYPH</name>
<evidence type="ECO:0000256" key="6">
    <source>
        <dbReference type="RuleBase" id="RU003815"/>
    </source>
</evidence>
<comment type="similarity">
    <text evidence="1 5 6">Belongs to the universal ribosomal protein uS9 family.</text>
</comment>
<dbReference type="InterPro" id="IPR020574">
    <property type="entry name" value="Ribosomal_uS9_CS"/>
</dbReference>
<gene>
    <name evidence="5" type="primary">rpsI</name>
    <name evidence="7" type="ORF">C4617_03425</name>
</gene>
<dbReference type="AlphaFoldDB" id="A0A2T4VXF5"/>
<dbReference type="InterPro" id="IPR020568">
    <property type="entry name" value="Ribosomal_Su5_D2-typ_SF"/>
</dbReference>
<dbReference type="HAMAP" id="MF_00532_B">
    <property type="entry name" value="Ribosomal_uS9_B"/>
    <property type="match status" value="1"/>
</dbReference>
<dbReference type="PANTHER" id="PTHR21569">
    <property type="entry name" value="RIBOSOMAL PROTEIN S9"/>
    <property type="match status" value="1"/>
</dbReference>
<comment type="caution">
    <text evidence="7">The sequence shown here is derived from an EMBL/GenBank/DDBJ whole genome shotgun (WGS) entry which is preliminary data.</text>
</comment>
<dbReference type="GO" id="GO:0022627">
    <property type="term" value="C:cytosolic small ribosomal subunit"/>
    <property type="evidence" value="ECO:0007669"/>
    <property type="project" value="TreeGrafter"/>
</dbReference>
<dbReference type="EMBL" id="PSQJ01000003">
    <property type="protein sequence ID" value="PTL86462.1"/>
    <property type="molecule type" value="Genomic_DNA"/>
</dbReference>
<sequence length="165" mass="18396">MEDIANLKDLIEKETGSVIGQENESTASPTYSRKVDQWQRSYATGKRKTSIARVWIKNGNGKITINSIDVAQYFKRDVLRLNIKQPFISSSQDGTFDVVATVTGGGLSGQAGAVSHGISKALTYFNPSLRPQLKKSGFLTRDSRMVERKKYGKAKARRSFQFSKR</sequence>
<dbReference type="Proteomes" id="UP000240811">
    <property type="component" value="Unassembled WGS sequence"/>
</dbReference>
<keyword evidence="3 5" id="KW-0687">Ribonucleoprotein</keyword>
<accession>A0A2T4VXF5</accession>
<evidence type="ECO:0000256" key="4">
    <source>
        <dbReference type="ARBA" id="ARBA00035259"/>
    </source>
</evidence>
<dbReference type="GO" id="GO:0003735">
    <property type="term" value="F:structural constituent of ribosome"/>
    <property type="evidence" value="ECO:0007669"/>
    <property type="project" value="InterPro"/>
</dbReference>
<dbReference type="PANTHER" id="PTHR21569:SF1">
    <property type="entry name" value="SMALL RIBOSOMAL SUBUNIT PROTEIN US9M"/>
    <property type="match status" value="1"/>
</dbReference>
<organism evidence="7 8">
    <name type="scientific">Candidatus Liberibacter europaeus</name>
    <dbReference type="NCBI Taxonomy" id="744859"/>
    <lineage>
        <taxon>Bacteria</taxon>
        <taxon>Pseudomonadati</taxon>
        <taxon>Pseudomonadota</taxon>
        <taxon>Alphaproteobacteria</taxon>
        <taxon>Hyphomicrobiales</taxon>
        <taxon>Rhizobiaceae</taxon>
        <taxon>Liberibacter</taxon>
    </lineage>
</organism>
<dbReference type="InterPro" id="IPR014721">
    <property type="entry name" value="Ribsml_uS5_D2-typ_fold_subgr"/>
</dbReference>
<keyword evidence="2 5" id="KW-0689">Ribosomal protein</keyword>
<dbReference type="GO" id="GO:0003723">
    <property type="term" value="F:RNA binding"/>
    <property type="evidence" value="ECO:0007669"/>
    <property type="project" value="TreeGrafter"/>
</dbReference>
<evidence type="ECO:0000313" key="7">
    <source>
        <dbReference type="EMBL" id="PTL86462.1"/>
    </source>
</evidence>
<evidence type="ECO:0000256" key="2">
    <source>
        <dbReference type="ARBA" id="ARBA00022980"/>
    </source>
</evidence>
<dbReference type="GO" id="GO:0006412">
    <property type="term" value="P:translation"/>
    <property type="evidence" value="ECO:0007669"/>
    <property type="project" value="UniProtKB-UniRule"/>
</dbReference>
<dbReference type="NCBIfam" id="NF001099">
    <property type="entry name" value="PRK00132.1"/>
    <property type="match status" value="1"/>
</dbReference>
<evidence type="ECO:0000313" key="8">
    <source>
        <dbReference type="Proteomes" id="UP000240811"/>
    </source>
</evidence>
<dbReference type="FunFam" id="3.30.230.10:FF:000001">
    <property type="entry name" value="30S ribosomal protein S9"/>
    <property type="match status" value="1"/>
</dbReference>
<dbReference type="PROSITE" id="PS00360">
    <property type="entry name" value="RIBOSOMAL_S9"/>
    <property type="match status" value="1"/>
</dbReference>
<dbReference type="SUPFAM" id="SSF54211">
    <property type="entry name" value="Ribosomal protein S5 domain 2-like"/>
    <property type="match status" value="1"/>
</dbReference>
<reference evidence="8" key="1">
    <citation type="submission" date="2018-02" db="EMBL/GenBank/DDBJ databases">
        <title>Genome sequence of Candidatus Liberibacter europaeus.</title>
        <authorList>
            <person name="Frampton R.A."/>
            <person name="Thompson S.M."/>
            <person name="David C."/>
            <person name="Addison S.M."/>
            <person name="Smith G.R."/>
        </authorList>
    </citation>
    <scope>NUCLEOTIDE SEQUENCE [LARGE SCALE GENOMIC DNA]</scope>
</reference>
<protein>
    <recommendedName>
        <fullName evidence="4 5">Small ribosomal subunit protein uS9</fullName>
    </recommendedName>
</protein>
<evidence type="ECO:0000256" key="1">
    <source>
        <dbReference type="ARBA" id="ARBA00005251"/>
    </source>
</evidence>
<dbReference type="Gene3D" id="3.30.230.10">
    <property type="match status" value="1"/>
</dbReference>
<dbReference type="InterPro" id="IPR023035">
    <property type="entry name" value="Ribosomal_uS9_bac/plastid"/>
</dbReference>
<evidence type="ECO:0000256" key="3">
    <source>
        <dbReference type="ARBA" id="ARBA00023274"/>
    </source>
</evidence>
<evidence type="ECO:0000256" key="5">
    <source>
        <dbReference type="HAMAP-Rule" id="MF_00532"/>
    </source>
</evidence>
<dbReference type="InterPro" id="IPR000754">
    <property type="entry name" value="Ribosomal_uS9"/>
</dbReference>
<proteinExistence type="inferred from homology"/>